<proteinExistence type="predicted"/>
<evidence type="ECO:0000256" key="1">
    <source>
        <dbReference type="SAM" id="MobiDB-lite"/>
    </source>
</evidence>
<organism evidence="2 3">
    <name type="scientific">Malus baccata</name>
    <name type="common">Siberian crab apple</name>
    <name type="synonym">Pyrus baccata</name>
    <dbReference type="NCBI Taxonomy" id="106549"/>
    <lineage>
        <taxon>Eukaryota</taxon>
        <taxon>Viridiplantae</taxon>
        <taxon>Streptophyta</taxon>
        <taxon>Embryophyta</taxon>
        <taxon>Tracheophyta</taxon>
        <taxon>Spermatophyta</taxon>
        <taxon>Magnoliopsida</taxon>
        <taxon>eudicotyledons</taxon>
        <taxon>Gunneridae</taxon>
        <taxon>Pentapetalae</taxon>
        <taxon>rosids</taxon>
        <taxon>fabids</taxon>
        <taxon>Rosales</taxon>
        <taxon>Rosaceae</taxon>
        <taxon>Amygdaloideae</taxon>
        <taxon>Maleae</taxon>
        <taxon>Malus</taxon>
    </lineage>
</organism>
<gene>
    <name evidence="2" type="ORF">C1H46_034332</name>
</gene>
<evidence type="ECO:0000313" key="2">
    <source>
        <dbReference type="EMBL" id="TQD80125.1"/>
    </source>
</evidence>
<comment type="caution">
    <text evidence="2">The sequence shown here is derived from an EMBL/GenBank/DDBJ whole genome shotgun (WGS) entry which is preliminary data.</text>
</comment>
<dbReference type="STRING" id="106549.A0A540L104"/>
<evidence type="ECO:0000313" key="3">
    <source>
        <dbReference type="Proteomes" id="UP000315295"/>
    </source>
</evidence>
<name>A0A540L104_MALBA</name>
<reference evidence="2 3" key="1">
    <citation type="journal article" date="2019" name="G3 (Bethesda)">
        <title>Sequencing of a Wild Apple (Malus baccata) Genome Unravels the Differences Between Cultivated and Wild Apple Species Regarding Disease Resistance and Cold Tolerance.</title>
        <authorList>
            <person name="Chen X."/>
        </authorList>
    </citation>
    <scope>NUCLEOTIDE SEQUENCE [LARGE SCALE GENOMIC DNA]</scope>
    <source>
        <strain evidence="3">cv. Shandingzi</strain>
        <tissue evidence="2">Leaves</tissue>
    </source>
</reference>
<dbReference type="Proteomes" id="UP000315295">
    <property type="component" value="Unassembled WGS sequence"/>
</dbReference>
<sequence length="136" mass="14634">MSPNSPQLGCNSVSKLVASMRNFKLAKMKMNSPPAWGTQMGSGFGSSPRGSAFRPGFCSLPSTPTRTTGRVGPNPVDLWDQPCEEEPAMERVESGRDLRARMYARLSKENSLGRVGRVDSGTAAPDVGWISDLVSE</sequence>
<dbReference type="EMBL" id="VIEB01000822">
    <property type="protein sequence ID" value="TQD80125.1"/>
    <property type="molecule type" value="Genomic_DNA"/>
</dbReference>
<feature type="region of interest" description="Disordered" evidence="1">
    <location>
        <begin position="37"/>
        <end position="93"/>
    </location>
</feature>
<dbReference type="AlphaFoldDB" id="A0A540L104"/>
<accession>A0A540L104</accession>
<keyword evidence="3" id="KW-1185">Reference proteome</keyword>
<protein>
    <submittedName>
        <fullName evidence="2">Uncharacterized protein</fullName>
    </submittedName>
</protein>